<evidence type="ECO:0000256" key="3">
    <source>
        <dbReference type="ARBA" id="ARBA00023015"/>
    </source>
</evidence>
<dbReference type="SMART" id="SM00347">
    <property type="entry name" value="HTH_MARR"/>
    <property type="match status" value="1"/>
</dbReference>
<dbReference type="GO" id="GO:0003677">
    <property type="term" value="F:DNA binding"/>
    <property type="evidence" value="ECO:0007669"/>
    <property type="project" value="UniProtKB-KW"/>
</dbReference>
<keyword evidence="11" id="KW-1185">Reference proteome</keyword>
<dbReference type="PROSITE" id="PS50995">
    <property type="entry name" value="HTH_MARR_2"/>
    <property type="match status" value="1"/>
</dbReference>
<keyword evidence="5" id="KW-0804">Transcription</keyword>
<dbReference type="FunFam" id="1.10.10.10:FF:000163">
    <property type="entry name" value="MarR family transcriptional regulator"/>
    <property type="match status" value="1"/>
</dbReference>
<comment type="similarity">
    <text evidence="6">Belongs to the SarZ family.</text>
</comment>
<reference evidence="10 11" key="1">
    <citation type="submission" date="2016-10" db="EMBL/GenBank/DDBJ databases">
        <authorList>
            <person name="de Groot N.N."/>
        </authorList>
    </citation>
    <scope>NUCLEOTIDE SEQUENCE [LARGE SCALE GENOMIC DNA]</scope>
    <source>
        <strain evidence="10 11">DSM 20581</strain>
    </source>
</reference>
<dbReference type="PANTHER" id="PTHR42756">
    <property type="entry name" value="TRANSCRIPTIONAL REGULATOR, MARR"/>
    <property type="match status" value="1"/>
</dbReference>
<evidence type="ECO:0000256" key="4">
    <source>
        <dbReference type="ARBA" id="ARBA00023125"/>
    </source>
</evidence>
<dbReference type="AlphaFoldDB" id="A0A1I5Y8Z8"/>
<accession>A0A1I5Y8Z8</accession>
<dbReference type="GO" id="GO:0005737">
    <property type="term" value="C:cytoplasm"/>
    <property type="evidence" value="ECO:0007669"/>
    <property type="project" value="UniProtKB-SubCell"/>
</dbReference>
<comment type="subcellular location">
    <subcellularLocation>
        <location evidence="1">Cytoplasm</location>
    </subcellularLocation>
</comment>
<dbReference type="Proteomes" id="UP000199136">
    <property type="component" value="Unassembled WGS sequence"/>
</dbReference>
<organism evidence="10 11">
    <name type="scientific">Desemzia incerta</name>
    <dbReference type="NCBI Taxonomy" id="82801"/>
    <lineage>
        <taxon>Bacteria</taxon>
        <taxon>Bacillati</taxon>
        <taxon>Bacillota</taxon>
        <taxon>Bacilli</taxon>
        <taxon>Lactobacillales</taxon>
        <taxon>Carnobacteriaceae</taxon>
        <taxon>Desemzia</taxon>
    </lineage>
</organism>
<dbReference type="EMBL" id="FOXW01000007">
    <property type="protein sequence ID" value="SFQ40580.1"/>
    <property type="molecule type" value="Genomic_DNA"/>
</dbReference>
<dbReference type="PRINTS" id="PR00598">
    <property type="entry name" value="HTHMARR"/>
</dbReference>
<dbReference type="SUPFAM" id="SSF46785">
    <property type="entry name" value="Winged helix' DNA-binding domain"/>
    <property type="match status" value="1"/>
</dbReference>
<keyword evidence="4 10" id="KW-0238">DNA-binding</keyword>
<evidence type="ECO:0000256" key="2">
    <source>
        <dbReference type="ARBA" id="ARBA00022490"/>
    </source>
</evidence>
<sequence>MEGNQFLLEEQLCFSTYTLSKQFTKFYRPILEPYSLTYPQYVTLLILWENDNQSVQELGNRLGLDSGTLTPMLKRMETAGYVTRNRHPEDDRKVVIAVTEKAMGIKSEVIEKVSACLQLLQLEEKDYFDLIERINALTKTLGGINHD</sequence>
<evidence type="ECO:0000256" key="8">
    <source>
        <dbReference type="ARBA" id="ARBA00047207"/>
    </source>
</evidence>
<evidence type="ECO:0000256" key="5">
    <source>
        <dbReference type="ARBA" id="ARBA00023163"/>
    </source>
</evidence>
<evidence type="ECO:0000259" key="9">
    <source>
        <dbReference type="PROSITE" id="PS50995"/>
    </source>
</evidence>
<name>A0A1I5Y8Z8_9LACT</name>
<dbReference type="Gene3D" id="1.10.10.10">
    <property type="entry name" value="Winged helix-like DNA-binding domain superfamily/Winged helix DNA-binding domain"/>
    <property type="match status" value="1"/>
</dbReference>
<dbReference type="InterPro" id="IPR055166">
    <property type="entry name" value="Transc_reg_Sar_Rot_HTH"/>
</dbReference>
<dbReference type="InterPro" id="IPR036390">
    <property type="entry name" value="WH_DNA-bd_sf"/>
</dbReference>
<dbReference type="Pfam" id="PF22381">
    <property type="entry name" value="Staph_reg_Sar_Rot"/>
    <property type="match status" value="1"/>
</dbReference>
<evidence type="ECO:0000256" key="1">
    <source>
        <dbReference type="ARBA" id="ARBA00004496"/>
    </source>
</evidence>
<evidence type="ECO:0000256" key="6">
    <source>
        <dbReference type="ARBA" id="ARBA00046337"/>
    </source>
</evidence>
<dbReference type="OrthoDB" id="9806864at2"/>
<dbReference type="RefSeq" id="WP_092480861.1">
    <property type="nucleotide sequence ID" value="NZ_CP126128.1"/>
</dbReference>
<evidence type="ECO:0000313" key="10">
    <source>
        <dbReference type="EMBL" id="SFQ40580.1"/>
    </source>
</evidence>
<keyword evidence="3" id="KW-0805">Transcription regulation</keyword>
<protein>
    <recommendedName>
        <fullName evidence="7">HTH-type transcriptional regulator SarZ</fullName>
    </recommendedName>
    <alternativeName>
        <fullName evidence="8">Staphylococcal accessory regulator Z</fullName>
    </alternativeName>
</protein>
<feature type="domain" description="HTH marR-type" evidence="9">
    <location>
        <begin position="9"/>
        <end position="136"/>
    </location>
</feature>
<dbReference type="InterPro" id="IPR000835">
    <property type="entry name" value="HTH_MarR-typ"/>
</dbReference>
<gene>
    <name evidence="10" type="ORF">SAMN04488506_1830</name>
</gene>
<evidence type="ECO:0000256" key="7">
    <source>
        <dbReference type="ARBA" id="ARBA00047188"/>
    </source>
</evidence>
<proteinExistence type="inferred from homology"/>
<evidence type="ECO:0000313" key="11">
    <source>
        <dbReference type="Proteomes" id="UP000199136"/>
    </source>
</evidence>
<dbReference type="STRING" id="82801.SAMN04488506_1830"/>
<dbReference type="InterPro" id="IPR036388">
    <property type="entry name" value="WH-like_DNA-bd_sf"/>
</dbReference>
<keyword evidence="2" id="KW-0963">Cytoplasm</keyword>
<dbReference type="PANTHER" id="PTHR42756:SF1">
    <property type="entry name" value="TRANSCRIPTIONAL REPRESSOR OF EMRAB OPERON"/>
    <property type="match status" value="1"/>
</dbReference>
<dbReference type="GO" id="GO:0003700">
    <property type="term" value="F:DNA-binding transcription factor activity"/>
    <property type="evidence" value="ECO:0007669"/>
    <property type="project" value="InterPro"/>
</dbReference>